<dbReference type="GO" id="GO:0007059">
    <property type="term" value="P:chromosome segregation"/>
    <property type="evidence" value="ECO:0007669"/>
    <property type="project" value="TreeGrafter"/>
</dbReference>
<dbReference type="InterPro" id="IPR036086">
    <property type="entry name" value="ParB/Sulfiredoxin_sf"/>
</dbReference>
<dbReference type="InterPro" id="IPR011111">
    <property type="entry name" value="Plasmid_RepB"/>
</dbReference>
<dbReference type="InterPro" id="IPR003115">
    <property type="entry name" value="ParB_N"/>
</dbReference>
<dbReference type="SMART" id="SM00470">
    <property type="entry name" value="ParB"/>
    <property type="match status" value="1"/>
</dbReference>
<dbReference type="Pfam" id="PF07506">
    <property type="entry name" value="RepB"/>
    <property type="match status" value="1"/>
</dbReference>
<dbReference type="EMBL" id="CP013140">
    <property type="protein sequence ID" value="ALN56810.1"/>
    <property type="molecule type" value="Genomic_DNA"/>
</dbReference>
<feature type="domain" description="ParB-like N-terminal" evidence="1">
    <location>
        <begin position="10"/>
        <end position="101"/>
    </location>
</feature>
<organism evidence="2 3">
    <name type="scientific">Lysobacter enzymogenes</name>
    <dbReference type="NCBI Taxonomy" id="69"/>
    <lineage>
        <taxon>Bacteria</taxon>
        <taxon>Pseudomonadati</taxon>
        <taxon>Pseudomonadota</taxon>
        <taxon>Gammaproteobacteria</taxon>
        <taxon>Lysobacterales</taxon>
        <taxon>Lysobacteraceae</taxon>
        <taxon>Lysobacter</taxon>
    </lineage>
</organism>
<dbReference type="PANTHER" id="PTHR33375:SF1">
    <property type="entry name" value="CHROMOSOME-PARTITIONING PROTEIN PARB-RELATED"/>
    <property type="match status" value="1"/>
</dbReference>
<accession>A0A0S2DE86</accession>
<evidence type="ECO:0000259" key="1">
    <source>
        <dbReference type="SMART" id="SM00470"/>
    </source>
</evidence>
<dbReference type="GO" id="GO:0005694">
    <property type="term" value="C:chromosome"/>
    <property type="evidence" value="ECO:0007669"/>
    <property type="project" value="TreeGrafter"/>
</dbReference>
<dbReference type="STRING" id="69.GLE_1453"/>
<evidence type="ECO:0000313" key="2">
    <source>
        <dbReference type="EMBL" id="ALN56810.1"/>
    </source>
</evidence>
<dbReference type="SUPFAM" id="SSF110849">
    <property type="entry name" value="ParB/Sulfiredoxin"/>
    <property type="match status" value="1"/>
</dbReference>
<protein>
    <submittedName>
        <fullName evidence="2">ParB chromosome partitioning protein</fullName>
    </submittedName>
</protein>
<dbReference type="Gene3D" id="3.90.1530.30">
    <property type="match status" value="1"/>
</dbReference>
<dbReference type="AlphaFoldDB" id="A0A0S2DE86"/>
<dbReference type="OrthoDB" id="248048at2"/>
<reference evidence="2 3" key="1">
    <citation type="submission" date="2015-11" db="EMBL/GenBank/DDBJ databases">
        <title>Genome sequences of Lysobacter enzymogenes strain C3 and Lysobacter antibioticus ATCC 29479.</title>
        <authorList>
            <person name="Kobayashi D.Y."/>
        </authorList>
    </citation>
    <scope>NUCLEOTIDE SEQUENCE [LARGE SCALE GENOMIC DNA]</scope>
    <source>
        <strain evidence="2 3">C3</strain>
    </source>
</reference>
<dbReference type="SUPFAM" id="SSF109709">
    <property type="entry name" value="KorB DNA-binding domain-like"/>
    <property type="match status" value="1"/>
</dbReference>
<dbReference type="CDD" id="cd16411">
    <property type="entry name" value="ParB_N_like"/>
    <property type="match status" value="1"/>
</dbReference>
<sequence length="294" mass="33134">MTKTVHDEVLSIPIREIYVLNPRTRNKRIQQEMIENIRLVGLKRPISVARKAKPDGVYRYDLICGQGRMEAFRALGQAEIPAFVLNASQEDCLVMSLVENIARRNHTPLELMREIARLRERGYSDTDIASRIGVVPSWISTVGGLLASGEERLVAAVESGVLPLTMAAVIARSDEAGVRRVLTEAYENGFRGRKLTALRRLIEAREKPHRAHSGPASRNVTKKKPLTLAQARRLFAQEAEKHRIVIQRAEFANERVVFLVQAFKQLVKDGDFIGLLKRQGIESMPAQLSRKLQE</sequence>
<dbReference type="Gene3D" id="1.10.10.2830">
    <property type="match status" value="1"/>
</dbReference>
<dbReference type="Proteomes" id="UP000061569">
    <property type="component" value="Chromosome"/>
</dbReference>
<dbReference type="Pfam" id="PF02195">
    <property type="entry name" value="ParB_N"/>
    <property type="match status" value="1"/>
</dbReference>
<evidence type="ECO:0000313" key="3">
    <source>
        <dbReference type="Proteomes" id="UP000061569"/>
    </source>
</evidence>
<dbReference type="InterPro" id="IPR050336">
    <property type="entry name" value="Chromosome_partition/occlusion"/>
</dbReference>
<name>A0A0S2DE86_LYSEN</name>
<proteinExistence type="predicted"/>
<dbReference type="PATRIC" id="fig|69.6.peg.1433"/>
<gene>
    <name evidence="2" type="ORF">GLE_1453</name>
</gene>
<dbReference type="KEGG" id="lez:GLE_1453"/>
<dbReference type="PANTHER" id="PTHR33375">
    <property type="entry name" value="CHROMOSOME-PARTITIONING PROTEIN PARB-RELATED"/>
    <property type="match status" value="1"/>
</dbReference>